<dbReference type="Proteomes" id="UP000252586">
    <property type="component" value="Unassembled WGS sequence"/>
</dbReference>
<dbReference type="InterPro" id="IPR016024">
    <property type="entry name" value="ARM-type_fold"/>
</dbReference>
<keyword evidence="2" id="KW-1185">Reference proteome</keyword>
<dbReference type="AlphaFoldDB" id="A0A366DY49"/>
<evidence type="ECO:0000313" key="2">
    <source>
        <dbReference type="Proteomes" id="UP000252586"/>
    </source>
</evidence>
<reference evidence="1 2" key="1">
    <citation type="submission" date="2018-06" db="EMBL/GenBank/DDBJ databases">
        <title>Genomic Encyclopedia of Type Strains, Phase IV (KMG-IV): sequencing the most valuable type-strain genomes for metagenomic binning, comparative biology and taxonomic classification.</title>
        <authorList>
            <person name="Goeker M."/>
        </authorList>
    </citation>
    <scope>NUCLEOTIDE SEQUENCE [LARGE SCALE GENOMIC DNA]</scope>
    <source>
        <strain evidence="1 2">DSM 44599</strain>
    </source>
</reference>
<protein>
    <submittedName>
        <fullName evidence="1">DNA alkylation repair enzyme</fullName>
    </submittedName>
</protein>
<gene>
    <name evidence="1" type="ORF">DFR74_102540</name>
</gene>
<sequence length="217" mass="24572">MLTASAFLAELAPVVAGHEDRLPMGKIFALAKTYTAMPVDQVALLLDEDAHAARVGAVSIMDFRARQRGTSEDERRALFELYLDRHDRIDTWDLVDRAAPHVVGRYLADRPRTLLYELAASPDPWRRRTAITATWYFIKSGDVSDTFALADLLADDPDEYVQKAVGGWVREAGKHDLDGLRAFLDRHAATMPRTALRYAVEHLDPDERTHYLEARQR</sequence>
<evidence type="ECO:0000313" key="1">
    <source>
        <dbReference type="EMBL" id="RBO94118.1"/>
    </source>
</evidence>
<dbReference type="EMBL" id="QNRE01000002">
    <property type="protein sequence ID" value="RBO94118.1"/>
    <property type="molecule type" value="Genomic_DNA"/>
</dbReference>
<dbReference type="PANTHER" id="PTHR34070">
    <property type="entry name" value="ARMADILLO-TYPE FOLD"/>
    <property type="match status" value="1"/>
</dbReference>
<dbReference type="InterPro" id="IPR014825">
    <property type="entry name" value="DNA_alkylation"/>
</dbReference>
<dbReference type="SUPFAM" id="SSF48371">
    <property type="entry name" value="ARM repeat"/>
    <property type="match status" value="1"/>
</dbReference>
<proteinExistence type="predicted"/>
<dbReference type="PANTHER" id="PTHR34070:SF1">
    <property type="entry name" value="DNA ALKYLATION REPAIR PROTEIN"/>
    <property type="match status" value="1"/>
</dbReference>
<dbReference type="STRING" id="1210090.GCA_001613185_00083"/>
<accession>A0A366DY49</accession>
<organism evidence="1 2">
    <name type="scientific">Nocardia puris</name>
    <dbReference type="NCBI Taxonomy" id="208602"/>
    <lineage>
        <taxon>Bacteria</taxon>
        <taxon>Bacillati</taxon>
        <taxon>Actinomycetota</taxon>
        <taxon>Actinomycetes</taxon>
        <taxon>Mycobacteriales</taxon>
        <taxon>Nocardiaceae</taxon>
        <taxon>Nocardia</taxon>
    </lineage>
</organism>
<dbReference type="Pfam" id="PF08713">
    <property type="entry name" value="DNA_alkylation"/>
    <property type="match status" value="1"/>
</dbReference>
<dbReference type="CDD" id="cd06561">
    <property type="entry name" value="AlkD_like"/>
    <property type="match status" value="1"/>
</dbReference>
<comment type="caution">
    <text evidence="1">The sequence shown here is derived from an EMBL/GenBank/DDBJ whole genome shotgun (WGS) entry which is preliminary data.</text>
</comment>
<dbReference type="Gene3D" id="1.25.10.90">
    <property type="match status" value="1"/>
</dbReference>
<name>A0A366DY49_9NOCA</name>
<dbReference type="RefSeq" id="WP_170160718.1">
    <property type="nucleotide sequence ID" value="NZ_QNRE01000002.1"/>
</dbReference>